<feature type="region of interest" description="Disordered" evidence="1">
    <location>
        <begin position="93"/>
        <end position="120"/>
    </location>
</feature>
<protein>
    <submittedName>
        <fullName evidence="2">Uncharacterized protein</fullName>
    </submittedName>
</protein>
<sequence>MAFLLSHWRQTDRQNVAWEPGFSKECGLGRPMVLMSPSIAAHTHACPVGLQSRPLSALLTPGYCPQEQVEVQERRHGPALAGLSGHYWWQGVGSGQKGQSAQLWPSASSLSKRKCTSRTP</sequence>
<evidence type="ECO:0000313" key="2">
    <source>
        <dbReference type="EMBL" id="CAK6432149.1"/>
    </source>
</evidence>
<feature type="compositionally biased region" description="Polar residues" evidence="1">
    <location>
        <begin position="97"/>
        <end position="110"/>
    </location>
</feature>
<organism evidence="2 3">
    <name type="scientific">Pipistrellus nathusii</name>
    <name type="common">Nathusius' pipistrelle</name>
    <dbReference type="NCBI Taxonomy" id="59473"/>
    <lineage>
        <taxon>Eukaryota</taxon>
        <taxon>Metazoa</taxon>
        <taxon>Chordata</taxon>
        <taxon>Craniata</taxon>
        <taxon>Vertebrata</taxon>
        <taxon>Euteleostomi</taxon>
        <taxon>Mammalia</taxon>
        <taxon>Eutheria</taxon>
        <taxon>Laurasiatheria</taxon>
        <taxon>Chiroptera</taxon>
        <taxon>Yangochiroptera</taxon>
        <taxon>Vespertilionidae</taxon>
        <taxon>Pipistrellus</taxon>
    </lineage>
</organism>
<dbReference type="EMBL" id="OY882858">
    <property type="protein sequence ID" value="CAK6432149.1"/>
    <property type="molecule type" value="Genomic_DNA"/>
</dbReference>
<proteinExistence type="predicted"/>
<reference evidence="2" key="1">
    <citation type="submission" date="2023-12" db="EMBL/GenBank/DDBJ databases">
        <authorList>
            <person name="Brown T."/>
        </authorList>
    </citation>
    <scope>NUCLEOTIDE SEQUENCE</scope>
</reference>
<dbReference type="Proteomes" id="UP001314169">
    <property type="component" value="Chromosome 1"/>
</dbReference>
<feature type="compositionally biased region" description="Basic residues" evidence="1">
    <location>
        <begin position="111"/>
        <end position="120"/>
    </location>
</feature>
<accession>A0ABN9Z1X2</accession>
<evidence type="ECO:0000313" key="3">
    <source>
        <dbReference type="Proteomes" id="UP001314169"/>
    </source>
</evidence>
<evidence type="ECO:0000256" key="1">
    <source>
        <dbReference type="SAM" id="MobiDB-lite"/>
    </source>
</evidence>
<name>A0ABN9Z1X2_PIPNA</name>
<gene>
    <name evidence="2" type="ORF">MPIPNATIZW_LOCUS455</name>
</gene>
<keyword evidence="3" id="KW-1185">Reference proteome</keyword>